<sequence>MKQILLIATLLMILLNATYAQKIDWKKMKGLDPDLILHEGDRKPTEVLLLGTYHFDYPNLDVHVTDSSLQVDILSARKQKEVKELVSVIERFKPTRIYIEATRQSFHDSLYNEYLQDRFTLGRNEIYQLAYRVGKDMKINKVHAVDASSFIGENAKKYTWIDSMDRNMVLVDSVRDKYWNRLYSKFYTISDTLEKNLTLLENFILMAEPQVLKRMQGNYFTGGFNTQGNEGPDFISMWWFSRNLRIFNNILKTKPASEDRILVLFGNGHMPTLKHCFESSPEFKVVELKSLLK</sequence>
<keyword evidence="2" id="KW-1185">Reference proteome</keyword>
<dbReference type="Proteomes" id="UP001165367">
    <property type="component" value="Unassembled WGS sequence"/>
</dbReference>
<reference evidence="1" key="1">
    <citation type="submission" date="2022-01" db="EMBL/GenBank/DDBJ databases">
        <authorList>
            <person name="Jo J.-H."/>
            <person name="Im W.-T."/>
        </authorList>
    </citation>
    <scope>NUCLEOTIDE SEQUENCE</scope>
    <source>
        <strain evidence="1">NA20</strain>
    </source>
</reference>
<dbReference type="Pfam" id="PF18950">
    <property type="entry name" value="DUF5694"/>
    <property type="match status" value="1"/>
</dbReference>
<dbReference type="EMBL" id="JAKLTR010000003">
    <property type="protein sequence ID" value="MCG2613699.1"/>
    <property type="molecule type" value="Genomic_DNA"/>
</dbReference>
<evidence type="ECO:0000313" key="2">
    <source>
        <dbReference type="Proteomes" id="UP001165367"/>
    </source>
</evidence>
<dbReference type="RefSeq" id="WP_237869348.1">
    <property type="nucleotide sequence ID" value="NZ_JAKLTR010000003.1"/>
</dbReference>
<proteinExistence type="predicted"/>
<comment type="caution">
    <text evidence="1">The sequence shown here is derived from an EMBL/GenBank/DDBJ whole genome shotgun (WGS) entry which is preliminary data.</text>
</comment>
<accession>A0ABS9KN05</accession>
<evidence type="ECO:0000313" key="1">
    <source>
        <dbReference type="EMBL" id="MCG2613699.1"/>
    </source>
</evidence>
<gene>
    <name evidence="1" type="ORF">LZZ85_05380</name>
</gene>
<organism evidence="1 2">
    <name type="scientific">Terrimonas ginsenosidimutans</name>
    <dbReference type="NCBI Taxonomy" id="2908004"/>
    <lineage>
        <taxon>Bacteria</taxon>
        <taxon>Pseudomonadati</taxon>
        <taxon>Bacteroidota</taxon>
        <taxon>Chitinophagia</taxon>
        <taxon>Chitinophagales</taxon>
        <taxon>Chitinophagaceae</taxon>
        <taxon>Terrimonas</taxon>
    </lineage>
</organism>
<protein>
    <submittedName>
        <fullName evidence="1">DUF5694 domain-containing protein</fullName>
    </submittedName>
</protein>
<name>A0ABS9KN05_9BACT</name>
<dbReference type="InterPro" id="IPR043749">
    <property type="entry name" value="DUF5694"/>
</dbReference>